<organism evidence="1 2">
    <name type="scientific">Linum tenue</name>
    <dbReference type="NCBI Taxonomy" id="586396"/>
    <lineage>
        <taxon>Eukaryota</taxon>
        <taxon>Viridiplantae</taxon>
        <taxon>Streptophyta</taxon>
        <taxon>Embryophyta</taxon>
        <taxon>Tracheophyta</taxon>
        <taxon>Spermatophyta</taxon>
        <taxon>Magnoliopsida</taxon>
        <taxon>eudicotyledons</taxon>
        <taxon>Gunneridae</taxon>
        <taxon>Pentapetalae</taxon>
        <taxon>rosids</taxon>
        <taxon>fabids</taxon>
        <taxon>Malpighiales</taxon>
        <taxon>Linaceae</taxon>
        <taxon>Linum</taxon>
    </lineage>
</organism>
<dbReference type="EMBL" id="CAMGYJ010000007">
    <property type="protein sequence ID" value="CAI0442611.1"/>
    <property type="molecule type" value="Genomic_DNA"/>
</dbReference>
<dbReference type="Proteomes" id="UP001154282">
    <property type="component" value="Unassembled WGS sequence"/>
</dbReference>
<evidence type="ECO:0000313" key="2">
    <source>
        <dbReference type="Proteomes" id="UP001154282"/>
    </source>
</evidence>
<name>A0AAV0M7W4_9ROSI</name>
<evidence type="ECO:0000313" key="1">
    <source>
        <dbReference type="EMBL" id="CAI0442611.1"/>
    </source>
</evidence>
<comment type="caution">
    <text evidence="1">The sequence shown here is derived from an EMBL/GenBank/DDBJ whole genome shotgun (WGS) entry which is preliminary data.</text>
</comment>
<reference evidence="1" key="1">
    <citation type="submission" date="2022-08" db="EMBL/GenBank/DDBJ databases">
        <authorList>
            <person name="Gutierrez-Valencia J."/>
        </authorList>
    </citation>
    <scope>NUCLEOTIDE SEQUENCE</scope>
</reference>
<sequence length="25" mass="2959">MLSMVVYGSWKKKAWRFHGRKGMSS</sequence>
<keyword evidence="2" id="KW-1185">Reference proteome</keyword>
<proteinExistence type="predicted"/>
<gene>
    <name evidence="1" type="ORF">LITE_LOCUS27334</name>
</gene>
<protein>
    <submittedName>
        <fullName evidence="1">Uncharacterized protein</fullName>
    </submittedName>
</protein>
<dbReference type="AlphaFoldDB" id="A0AAV0M7W4"/>
<accession>A0AAV0M7W4</accession>